<proteinExistence type="predicted"/>
<keyword evidence="3 5" id="KW-1133">Transmembrane helix</keyword>
<feature type="transmembrane region" description="Helical" evidence="5">
    <location>
        <begin position="64"/>
        <end position="89"/>
    </location>
</feature>
<dbReference type="Pfam" id="PF06271">
    <property type="entry name" value="RDD"/>
    <property type="match status" value="1"/>
</dbReference>
<gene>
    <name evidence="7" type="ORF">ACFFIT_08460</name>
</gene>
<evidence type="ECO:0000259" key="6">
    <source>
        <dbReference type="Pfam" id="PF06271"/>
    </source>
</evidence>
<evidence type="ECO:0000256" key="2">
    <source>
        <dbReference type="ARBA" id="ARBA00022692"/>
    </source>
</evidence>
<keyword evidence="4 5" id="KW-0472">Membrane</keyword>
<keyword evidence="2 5" id="KW-0812">Transmembrane</keyword>
<name>A0ABV6CAV1_9GAMM</name>
<dbReference type="RefSeq" id="WP_385877222.1">
    <property type="nucleotide sequence ID" value="NZ_JBHLXE010000090.1"/>
</dbReference>
<organism evidence="7 8">
    <name type="scientific">Thorsellia kenyensis</name>
    <dbReference type="NCBI Taxonomy" id="1549888"/>
    <lineage>
        <taxon>Bacteria</taxon>
        <taxon>Pseudomonadati</taxon>
        <taxon>Pseudomonadota</taxon>
        <taxon>Gammaproteobacteria</taxon>
        <taxon>Enterobacterales</taxon>
        <taxon>Thorselliaceae</taxon>
        <taxon>Thorsellia</taxon>
    </lineage>
</organism>
<feature type="transmembrane region" description="Helical" evidence="5">
    <location>
        <begin position="122"/>
        <end position="142"/>
    </location>
</feature>
<comment type="caution">
    <text evidence="7">The sequence shown here is derived from an EMBL/GenBank/DDBJ whole genome shotgun (WGS) entry which is preliminary data.</text>
</comment>
<feature type="domain" description="RDD" evidence="6">
    <location>
        <begin position="16"/>
        <end position="175"/>
    </location>
</feature>
<sequence length="188" mass="21267">MQEMIHSHVGAEYIRASRSRRLLANIIDLIFSLLIGVPLTYAIFAVFKTAIIGGDIFYDDIYEFIFLFIIGPVLSMGFICPIYELLITLRQNKNTLGKRLTKIRIINHQEEKGSTCLLILRVALKAIYYMFAVMSVACFLVVHHSLGQILLVPTILLLVFVFLGTKDHQGLHNRLTRTSIVLSGSKAR</sequence>
<protein>
    <submittedName>
        <fullName evidence="7">RDD family protein</fullName>
    </submittedName>
</protein>
<reference evidence="7 8" key="1">
    <citation type="submission" date="2024-09" db="EMBL/GenBank/DDBJ databases">
        <authorList>
            <person name="Sun Q."/>
            <person name="Mori K."/>
        </authorList>
    </citation>
    <scope>NUCLEOTIDE SEQUENCE [LARGE SCALE GENOMIC DNA]</scope>
    <source>
        <strain evidence="7 8">CCM 8545</strain>
    </source>
</reference>
<evidence type="ECO:0000256" key="3">
    <source>
        <dbReference type="ARBA" id="ARBA00022989"/>
    </source>
</evidence>
<evidence type="ECO:0000313" key="8">
    <source>
        <dbReference type="Proteomes" id="UP001589758"/>
    </source>
</evidence>
<feature type="transmembrane region" description="Helical" evidence="5">
    <location>
        <begin position="22"/>
        <end position="44"/>
    </location>
</feature>
<accession>A0ABV6CAV1</accession>
<evidence type="ECO:0000313" key="7">
    <source>
        <dbReference type="EMBL" id="MFC0180110.1"/>
    </source>
</evidence>
<evidence type="ECO:0000256" key="5">
    <source>
        <dbReference type="SAM" id="Phobius"/>
    </source>
</evidence>
<dbReference type="EMBL" id="JBHLXE010000090">
    <property type="protein sequence ID" value="MFC0180110.1"/>
    <property type="molecule type" value="Genomic_DNA"/>
</dbReference>
<evidence type="ECO:0000256" key="4">
    <source>
        <dbReference type="ARBA" id="ARBA00023136"/>
    </source>
</evidence>
<evidence type="ECO:0000256" key="1">
    <source>
        <dbReference type="ARBA" id="ARBA00004141"/>
    </source>
</evidence>
<dbReference type="Proteomes" id="UP001589758">
    <property type="component" value="Unassembled WGS sequence"/>
</dbReference>
<keyword evidence="8" id="KW-1185">Reference proteome</keyword>
<comment type="subcellular location">
    <subcellularLocation>
        <location evidence="1">Membrane</location>
        <topology evidence="1">Multi-pass membrane protein</topology>
    </subcellularLocation>
</comment>
<dbReference type="InterPro" id="IPR010432">
    <property type="entry name" value="RDD"/>
</dbReference>
<feature type="transmembrane region" description="Helical" evidence="5">
    <location>
        <begin position="148"/>
        <end position="165"/>
    </location>
</feature>